<dbReference type="Proteomes" id="UP000027178">
    <property type="component" value="Unassembled WGS sequence"/>
</dbReference>
<organism evidence="2 3">
    <name type="scientific">Kitasatospora cheerisanensis KCTC 2395</name>
    <dbReference type="NCBI Taxonomy" id="1348663"/>
    <lineage>
        <taxon>Bacteria</taxon>
        <taxon>Bacillati</taxon>
        <taxon>Actinomycetota</taxon>
        <taxon>Actinomycetes</taxon>
        <taxon>Kitasatosporales</taxon>
        <taxon>Streptomycetaceae</taxon>
        <taxon>Kitasatospora</taxon>
    </lineage>
</organism>
<name>A0A066Z551_9ACTN</name>
<dbReference type="HOGENOM" id="CLU_2538094_0_0_11"/>
<protein>
    <submittedName>
        <fullName evidence="2">Uncharacterized protein</fullName>
    </submittedName>
</protein>
<dbReference type="RefSeq" id="WP_035862939.1">
    <property type="nucleotide sequence ID" value="NZ_KK853997.1"/>
</dbReference>
<evidence type="ECO:0000256" key="1">
    <source>
        <dbReference type="SAM" id="MobiDB-lite"/>
    </source>
</evidence>
<evidence type="ECO:0000313" key="3">
    <source>
        <dbReference type="Proteomes" id="UP000027178"/>
    </source>
</evidence>
<dbReference type="OrthoDB" id="3873501at2"/>
<dbReference type="EMBL" id="JNBY01000085">
    <property type="protein sequence ID" value="KDN85275.1"/>
    <property type="molecule type" value="Genomic_DNA"/>
</dbReference>
<dbReference type="AlphaFoldDB" id="A0A066Z551"/>
<sequence>MSGEQHFYLGNVTNVSGSGNIGSVNFGAAAQPGPEQLALLRALLADLRRHVPAADAQQLDETLSDLDPAGGPAGETAEQRGRG</sequence>
<evidence type="ECO:0000313" key="2">
    <source>
        <dbReference type="EMBL" id="KDN85275.1"/>
    </source>
</evidence>
<accession>A0A066Z551</accession>
<comment type="caution">
    <text evidence="2">The sequence shown here is derived from an EMBL/GenBank/DDBJ whole genome shotgun (WGS) entry which is preliminary data.</text>
</comment>
<reference evidence="2 3" key="1">
    <citation type="submission" date="2014-05" db="EMBL/GenBank/DDBJ databases">
        <title>Draft Genome Sequence of Kitasatospora cheerisanensis KCTC 2395.</title>
        <authorList>
            <person name="Nam D.H."/>
        </authorList>
    </citation>
    <scope>NUCLEOTIDE SEQUENCE [LARGE SCALE GENOMIC DNA]</scope>
    <source>
        <strain evidence="2 3">KCTC 2395</strain>
    </source>
</reference>
<gene>
    <name evidence="2" type="ORF">KCH_28560</name>
</gene>
<dbReference type="PATRIC" id="fig|1348663.4.peg.2751"/>
<keyword evidence="3" id="KW-1185">Reference proteome</keyword>
<feature type="region of interest" description="Disordered" evidence="1">
    <location>
        <begin position="55"/>
        <end position="83"/>
    </location>
</feature>
<proteinExistence type="predicted"/>